<dbReference type="KEGG" id="sind:105177643"/>
<dbReference type="GO" id="GO:0008081">
    <property type="term" value="F:phosphoric diester hydrolase activity"/>
    <property type="evidence" value="ECO:0007669"/>
    <property type="project" value="InterPro"/>
</dbReference>
<dbReference type="FunCoup" id="A0A6I9UVS1">
    <property type="interactions" value="54"/>
</dbReference>
<dbReference type="InterPro" id="IPR017946">
    <property type="entry name" value="PLC-like_Pdiesterase_TIM-brl"/>
</dbReference>
<dbReference type="GeneID" id="105177643"/>
<evidence type="ECO:0000313" key="2">
    <source>
        <dbReference type="Proteomes" id="UP000504604"/>
    </source>
</evidence>
<keyword evidence="1" id="KW-0732">Signal</keyword>
<dbReference type="InParanoid" id="A0A6I9UVS1"/>
<evidence type="ECO:0000256" key="1">
    <source>
        <dbReference type="SAM" id="SignalP"/>
    </source>
</evidence>
<reference evidence="3" key="1">
    <citation type="submission" date="2025-08" db="UniProtKB">
        <authorList>
            <consortium name="RefSeq"/>
        </authorList>
    </citation>
    <scope>IDENTIFICATION</scope>
</reference>
<dbReference type="CDD" id="cd08588">
    <property type="entry name" value="PI-PLCc_At5g67130_like"/>
    <property type="match status" value="1"/>
</dbReference>
<dbReference type="PROSITE" id="PS50007">
    <property type="entry name" value="PIPLC_X_DOMAIN"/>
    <property type="match status" value="1"/>
</dbReference>
<dbReference type="PANTHER" id="PTHR13593">
    <property type="match status" value="1"/>
</dbReference>
<name>A0A6I9UVS1_SESIN</name>
<dbReference type="SUPFAM" id="SSF51695">
    <property type="entry name" value="PLC-like phosphodiesterases"/>
    <property type="match status" value="1"/>
</dbReference>
<keyword evidence="2" id="KW-1185">Reference proteome</keyword>
<proteinExistence type="predicted"/>
<dbReference type="GO" id="GO:0006629">
    <property type="term" value="P:lipid metabolic process"/>
    <property type="evidence" value="ECO:0007669"/>
    <property type="project" value="InterPro"/>
</dbReference>
<dbReference type="Proteomes" id="UP000504604">
    <property type="component" value="Linkage group LG15"/>
</dbReference>
<dbReference type="InterPro" id="IPR051057">
    <property type="entry name" value="PI-PLC_domain"/>
</dbReference>
<dbReference type="RefSeq" id="XP_011099167.1">
    <property type="nucleotide sequence ID" value="XM_011100865.1"/>
</dbReference>
<feature type="chain" id="PRO_5026908762" evidence="1">
    <location>
        <begin position="26"/>
        <end position="362"/>
    </location>
</feature>
<dbReference type="Gene3D" id="3.20.20.190">
    <property type="entry name" value="Phosphatidylinositol (PI) phosphodiesterase"/>
    <property type="match status" value="1"/>
</dbReference>
<sequence>MFVKNIYSPVTVVAAALLLTTAAVACSHGTCKVKDSCWRGGDCGAGLYCYSCEVGFPGSRCVRSKATNPFRILNNSMPLNKYAFLTTHNAFAIEGEPYHTGVPRITVTNQEDTVTQQLNNGVRALMLDTYDFEGDIWLCHSFGGRCHDFTAFKPAVDTMKEIESFLRTNPSEILTLILQDYVQTPKGISKVLREAGLSKYRFPLSRMPRNGEDWAAVSDMVARNQRLLVFTSVQSKEKSEGIAYQWNYMVENQYGDDGMIVGSCINRMESSALNDKRKSLVLMNYFGSIPSKKFACVHNSANLLAMIQTCHQSTGGRWPNFVAVDFYKRSEGGGTFEAVDTLNGELLCGRNDVHECVVAFLF</sequence>
<dbReference type="OrthoDB" id="7984201at2759"/>
<dbReference type="PROSITE" id="PS51257">
    <property type="entry name" value="PROKAR_LIPOPROTEIN"/>
    <property type="match status" value="1"/>
</dbReference>
<dbReference type="AlphaFoldDB" id="A0A6I9UVS1"/>
<gene>
    <name evidence="3" type="primary">LOC105177643</name>
</gene>
<dbReference type="Pfam" id="PF26178">
    <property type="entry name" value="PI-PLC_cat"/>
    <property type="match status" value="1"/>
</dbReference>
<dbReference type="PANTHER" id="PTHR13593:SF51">
    <property type="entry name" value="F21F23.12 PROTEIN"/>
    <property type="match status" value="1"/>
</dbReference>
<evidence type="ECO:0000313" key="3">
    <source>
        <dbReference type="RefSeq" id="XP_011099167.1"/>
    </source>
</evidence>
<feature type="signal peptide" evidence="1">
    <location>
        <begin position="1"/>
        <end position="25"/>
    </location>
</feature>
<protein>
    <submittedName>
        <fullName evidence="3">PI-PLC X domain-containing protein At5g67130-like</fullName>
    </submittedName>
</protein>
<accession>A0A6I9UVS1</accession>
<organism evidence="2 3">
    <name type="scientific">Sesamum indicum</name>
    <name type="common">Oriental sesame</name>
    <name type="synonym">Sesamum orientale</name>
    <dbReference type="NCBI Taxonomy" id="4182"/>
    <lineage>
        <taxon>Eukaryota</taxon>
        <taxon>Viridiplantae</taxon>
        <taxon>Streptophyta</taxon>
        <taxon>Embryophyta</taxon>
        <taxon>Tracheophyta</taxon>
        <taxon>Spermatophyta</taxon>
        <taxon>Magnoliopsida</taxon>
        <taxon>eudicotyledons</taxon>
        <taxon>Gunneridae</taxon>
        <taxon>Pentapetalae</taxon>
        <taxon>asterids</taxon>
        <taxon>lamiids</taxon>
        <taxon>Lamiales</taxon>
        <taxon>Pedaliaceae</taxon>
        <taxon>Sesamum</taxon>
    </lineage>
</organism>